<dbReference type="InterPro" id="IPR025588">
    <property type="entry name" value="YcxB-like_C"/>
</dbReference>
<feature type="transmembrane region" description="Helical" evidence="1">
    <location>
        <begin position="55"/>
        <end position="77"/>
    </location>
</feature>
<dbReference type="KEGG" id="ful:C4N20_04720"/>
<dbReference type="Proteomes" id="UP000249008">
    <property type="component" value="Chromosome 1"/>
</dbReference>
<accession>A0AAX2JE16</accession>
<organism evidence="3 4">
    <name type="scientific">Fusobacterium ulcerans</name>
    <dbReference type="NCBI Taxonomy" id="861"/>
    <lineage>
        <taxon>Bacteria</taxon>
        <taxon>Fusobacteriati</taxon>
        <taxon>Fusobacteriota</taxon>
        <taxon>Fusobacteriia</taxon>
        <taxon>Fusobacteriales</taxon>
        <taxon>Fusobacteriaceae</taxon>
        <taxon>Fusobacterium</taxon>
    </lineage>
</organism>
<dbReference type="AlphaFoldDB" id="A0AAX2JE16"/>
<dbReference type="RefSeq" id="WP_005980370.1">
    <property type="nucleotide sequence ID" value="NZ_CABKNW010000005.1"/>
</dbReference>
<reference evidence="3 4" key="1">
    <citation type="submission" date="2018-06" db="EMBL/GenBank/DDBJ databases">
        <authorList>
            <consortium name="Pathogen Informatics"/>
            <person name="Doyle S."/>
        </authorList>
    </citation>
    <scope>NUCLEOTIDE SEQUENCE [LARGE SCALE GENOMIC DNA]</scope>
    <source>
        <strain evidence="3 4">NCTC12112</strain>
    </source>
</reference>
<gene>
    <name evidence="3" type="ORF">NCTC12112_02830</name>
</gene>
<sequence length="166" mass="19653">MEILFENRYYSDKKVLLEYVKDVHCKFPRRLGFLFVLIAAFYTYLTLFKMSSLRLVMAVLTILIFIVSLRLIFYHLVYLKNMKKSSLNLHNGQMPESVLQFTDNGIALKEGKISMEFEYNQIKEIKEYKVAYVLMIGKKQGIILKKDSFSIGTFEEFKKFINEKIK</sequence>
<keyword evidence="1" id="KW-1133">Transmembrane helix</keyword>
<dbReference type="EMBL" id="LS483487">
    <property type="protein sequence ID" value="SQJ13212.1"/>
    <property type="molecule type" value="Genomic_DNA"/>
</dbReference>
<evidence type="ECO:0000259" key="2">
    <source>
        <dbReference type="Pfam" id="PF14317"/>
    </source>
</evidence>
<feature type="domain" description="YcxB-like C-terminal" evidence="2">
    <location>
        <begin position="101"/>
        <end position="161"/>
    </location>
</feature>
<dbReference type="Pfam" id="PF14317">
    <property type="entry name" value="YcxB"/>
    <property type="match status" value="1"/>
</dbReference>
<proteinExistence type="predicted"/>
<dbReference type="GeneID" id="78454099"/>
<keyword evidence="1" id="KW-0472">Membrane</keyword>
<protein>
    <recommendedName>
        <fullName evidence="2">YcxB-like C-terminal domain-containing protein</fullName>
    </recommendedName>
</protein>
<name>A0AAX2JE16_9FUSO</name>
<evidence type="ECO:0000256" key="1">
    <source>
        <dbReference type="SAM" id="Phobius"/>
    </source>
</evidence>
<feature type="transmembrane region" description="Helical" evidence="1">
    <location>
        <begin position="31"/>
        <end position="49"/>
    </location>
</feature>
<keyword evidence="1" id="KW-0812">Transmembrane</keyword>
<evidence type="ECO:0000313" key="4">
    <source>
        <dbReference type="Proteomes" id="UP000249008"/>
    </source>
</evidence>
<evidence type="ECO:0000313" key="3">
    <source>
        <dbReference type="EMBL" id="SQJ13212.1"/>
    </source>
</evidence>